<dbReference type="AlphaFoldDB" id="L0F3X2"/>
<proteinExistence type="predicted"/>
<gene>
    <name evidence="1" type="ordered locus">Desdi_0329</name>
</gene>
<protein>
    <submittedName>
        <fullName evidence="1">Uncharacterized protein</fullName>
    </submittedName>
</protein>
<sequence>MTKIEKRFDSLVCEVCGGNETVQVVTAIKPDWSESLYVQEVYWCVCRECSDKGTFLHE</sequence>
<dbReference type="HOGENOM" id="CLU_2971971_0_0_9"/>
<dbReference type="KEGG" id="ddl:Desdi_0329"/>
<keyword evidence="2" id="KW-1185">Reference proteome</keyword>
<reference evidence="2" key="1">
    <citation type="submission" date="2012-02" db="EMBL/GenBank/DDBJ databases">
        <title>Complete sequence of Desulfitobacterium dichloroeliminans LMG P-21439.</title>
        <authorList>
            <person name="Lucas S."/>
            <person name="Han J."/>
            <person name="Lapidus A."/>
            <person name="Cheng J.-F."/>
            <person name="Goodwin L."/>
            <person name="Pitluck S."/>
            <person name="Peters L."/>
            <person name="Ovchinnikova G."/>
            <person name="Teshima H."/>
            <person name="Detter J.C."/>
            <person name="Han C."/>
            <person name="Tapia R."/>
            <person name="Land M."/>
            <person name="Hauser L."/>
            <person name="Kyrpides N."/>
            <person name="Ivanova N."/>
            <person name="Pagani I."/>
            <person name="Kruse T."/>
            <person name="de Vos W.M."/>
            <person name="Boon N."/>
            <person name="Smidt H."/>
            <person name="Woyke T."/>
        </authorList>
    </citation>
    <scope>NUCLEOTIDE SEQUENCE [LARGE SCALE GENOMIC DNA]</scope>
    <source>
        <strain evidence="2">LMG P-21439 / DCA1</strain>
    </source>
</reference>
<dbReference type="STRING" id="871963.Desdi_0329"/>
<name>L0F3X2_DESDL</name>
<organism evidence="1 2">
    <name type="scientific">Desulfitobacterium dichloroeliminans (strain LMG P-21439 / DCA1)</name>
    <dbReference type="NCBI Taxonomy" id="871963"/>
    <lineage>
        <taxon>Bacteria</taxon>
        <taxon>Bacillati</taxon>
        <taxon>Bacillota</taxon>
        <taxon>Clostridia</taxon>
        <taxon>Eubacteriales</taxon>
        <taxon>Desulfitobacteriaceae</taxon>
        <taxon>Desulfitobacterium</taxon>
    </lineage>
</organism>
<dbReference type="EMBL" id="CP003344">
    <property type="protein sequence ID" value="AGA67877.1"/>
    <property type="molecule type" value="Genomic_DNA"/>
</dbReference>
<dbReference type="Proteomes" id="UP000010797">
    <property type="component" value="Chromosome"/>
</dbReference>
<evidence type="ECO:0000313" key="1">
    <source>
        <dbReference type="EMBL" id="AGA67877.1"/>
    </source>
</evidence>
<accession>L0F3X2</accession>
<evidence type="ECO:0000313" key="2">
    <source>
        <dbReference type="Proteomes" id="UP000010797"/>
    </source>
</evidence>
<dbReference type="RefSeq" id="WP_015260884.1">
    <property type="nucleotide sequence ID" value="NC_019903.1"/>
</dbReference>